<dbReference type="EMBL" id="SOBT01000008">
    <property type="protein sequence ID" value="TDU30814.1"/>
    <property type="molecule type" value="Genomic_DNA"/>
</dbReference>
<evidence type="ECO:0000256" key="2">
    <source>
        <dbReference type="ARBA" id="ARBA00022676"/>
    </source>
</evidence>
<keyword evidence="6" id="KW-0472">Membrane</keyword>
<dbReference type="GO" id="GO:0005737">
    <property type="term" value="C:cytoplasm"/>
    <property type="evidence" value="ECO:0007669"/>
    <property type="project" value="TreeGrafter"/>
</dbReference>
<keyword evidence="2" id="KW-0328">Glycosyltransferase</keyword>
<keyword evidence="3 7" id="KW-0808">Transferase</keyword>
<reference evidence="7 8" key="1">
    <citation type="submission" date="2019-03" db="EMBL/GenBank/DDBJ databases">
        <title>Genomic Encyclopedia of Type Strains, Phase IV (KMG-IV): sequencing the most valuable type-strain genomes for metagenomic binning, comparative biology and taxonomic classification.</title>
        <authorList>
            <person name="Goeker M."/>
        </authorList>
    </citation>
    <scope>NUCLEOTIDE SEQUENCE [LARGE SCALE GENOMIC DNA]</scope>
    <source>
        <strain evidence="7 8">DSM 26377</strain>
    </source>
</reference>
<protein>
    <submittedName>
        <fullName evidence="7">Glycosyl transferase family 92</fullName>
    </submittedName>
</protein>
<dbReference type="RefSeq" id="WP_133879453.1">
    <property type="nucleotide sequence ID" value="NZ_MWIN01000023.1"/>
</dbReference>
<proteinExistence type="predicted"/>
<sequence>MRRTWKMIRGSIAAGASWKVVRLPEPVAPAAREHYLVFAAAIKNEADFLPEWIEFHRHVGVDRFVLYDNGSTDHTVRVLEPYVRSGIVQLIPWQNFSYWMNQQRAAFAHALANFGPRTTWMGFFDVDEFVFPTHRAQLRDVLHPREHLPALCVAGVNFGTAGHLVRPAGSVLRNFRMGVPMERQREVVALMNTKCFVRPERVAAVPSVHWFELRGDAARAYTEHGVPLRHRPYDQPEALSVDVIRYNHYFSKAREDFARKIAGTDARGPMWNGNAASKTRMLDAIEALAVEDHAIDHVLDGFAWLNAVESSALRPRTFDFAAARAA</sequence>
<keyword evidence="5" id="KW-1133">Transmembrane helix</keyword>
<dbReference type="PANTHER" id="PTHR21461">
    <property type="entry name" value="GLYCOSYLTRANSFERASE FAMILY 92 PROTEIN"/>
    <property type="match status" value="1"/>
</dbReference>
<comment type="subcellular location">
    <subcellularLocation>
        <location evidence="1">Membrane</location>
        <topology evidence="1">Single-pass membrane protein</topology>
    </subcellularLocation>
</comment>
<dbReference type="OrthoDB" id="7981249at2"/>
<evidence type="ECO:0000256" key="6">
    <source>
        <dbReference type="ARBA" id="ARBA00023136"/>
    </source>
</evidence>
<dbReference type="InterPro" id="IPR029044">
    <property type="entry name" value="Nucleotide-diphossugar_trans"/>
</dbReference>
<dbReference type="SUPFAM" id="SSF53448">
    <property type="entry name" value="Nucleotide-diphospho-sugar transferases"/>
    <property type="match status" value="1"/>
</dbReference>
<dbReference type="Proteomes" id="UP000295341">
    <property type="component" value="Unassembled WGS sequence"/>
</dbReference>
<keyword evidence="8" id="KW-1185">Reference proteome</keyword>
<dbReference type="GO" id="GO:0016020">
    <property type="term" value="C:membrane"/>
    <property type="evidence" value="ECO:0007669"/>
    <property type="project" value="UniProtKB-SubCell"/>
</dbReference>
<dbReference type="GO" id="GO:0016757">
    <property type="term" value="F:glycosyltransferase activity"/>
    <property type="evidence" value="ECO:0007669"/>
    <property type="project" value="UniProtKB-KW"/>
</dbReference>
<evidence type="ECO:0000313" key="7">
    <source>
        <dbReference type="EMBL" id="TDU30814.1"/>
    </source>
</evidence>
<dbReference type="PANTHER" id="PTHR21461:SF69">
    <property type="entry name" value="GLYCOSYLTRANSFERASE FAMILY 92 PROTEIN"/>
    <property type="match status" value="1"/>
</dbReference>
<dbReference type="AlphaFoldDB" id="A0A4R7P9Y2"/>
<evidence type="ECO:0000256" key="4">
    <source>
        <dbReference type="ARBA" id="ARBA00022692"/>
    </source>
</evidence>
<comment type="caution">
    <text evidence="7">The sequence shown here is derived from an EMBL/GenBank/DDBJ whole genome shotgun (WGS) entry which is preliminary data.</text>
</comment>
<dbReference type="Pfam" id="PF01697">
    <property type="entry name" value="Glyco_transf_92"/>
    <property type="match status" value="1"/>
</dbReference>
<evidence type="ECO:0000256" key="3">
    <source>
        <dbReference type="ARBA" id="ARBA00022679"/>
    </source>
</evidence>
<name>A0A4R7P9Y2_9GAMM</name>
<keyword evidence="4" id="KW-0812">Transmembrane</keyword>
<evidence type="ECO:0000313" key="8">
    <source>
        <dbReference type="Proteomes" id="UP000295341"/>
    </source>
</evidence>
<evidence type="ECO:0000256" key="1">
    <source>
        <dbReference type="ARBA" id="ARBA00004167"/>
    </source>
</evidence>
<dbReference type="InterPro" id="IPR008166">
    <property type="entry name" value="Glyco_transf_92"/>
</dbReference>
<organism evidence="7 8">
    <name type="scientific">Panacagrimonas perspica</name>
    <dbReference type="NCBI Taxonomy" id="381431"/>
    <lineage>
        <taxon>Bacteria</taxon>
        <taxon>Pseudomonadati</taxon>
        <taxon>Pseudomonadota</taxon>
        <taxon>Gammaproteobacteria</taxon>
        <taxon>Nevskiales</taxon>
        <taxon>Nevskiaceae</taxon>
        <taxon>Panacagrimonas</taxon>
    </lineage>
</organism>
<accession>A0A4R7P9Y2</accession>
<gene>
    <name evidence="7" type="ORF">DFR24_0170</name>
</gene>
<evidence type="ECO:0000256" key="5">
    <source>
        <dbReference type="ARBA" id="ARBA00022989"/>
    </source>
</evidence>